<evidence type="ECO:0000313" key="2">
    <source>
        <dbReference type="Proteomes" id="UP000078534"/>
    </source>
</evidence>
<dbReference type="OrthoDB" id="2529949at2"/>
<name>A0A179ST54_9BACI</name>
<dbReference type="AlphaFoldDB" id="A0A179ST54"/>
<sequence length="322" mass="38008">MKIDPNKFEFGVEKEYAIVYKEGDFISYLLASQQIVNKIKYMSDINENLEKKVDNLFSKGWEIHPEYSNALIEIASPPYTLDSFEEIIEGFQVFEEIVRYLLIDFKDKNPILKGEILLTDKFSSSTDTFINFKKEKVTDIKQIILTNEVVTFLGSKNLIPSSFKKTNDLNLLYAGFISTHITLHPKYCSRWDIKQEAEYFWSLLNLLFLSDYDIDDCTFYHKGKDEIQCTTTPRSELILWADRTSIFYEKRIKEIMEGDVQEKVDKYNHFLNEQHKGNRTYLAKIKHIEEWVLFEIRRFHSGISMNHIKEFLLNASKIGMYP</sequence>
<dbReference type="EMBL" id="LWSG01000031">
    <property type="protein sequence ID" value="OAS84220.1"/>
    <property type="molecule type" value="Genomic_DNA"/>
</dbReference>
<gene>
    <name evidence="1" type="ORF">A6K24_25640</name>
</gene>
<comment type="caution">
    <text evidence="1">The sequence shown here is derived from an EMBL/GenBank/DDBJ whole genome shotgun (WGS) entry which is preliminary data.</text>
</comment>
<accession>A0A179ST54</accession>
<keyword evidence="2" id="KW-1185">Reference proteome</keyword>
<organism evidence="1 2">
    <name type="scientific">Metabacillus litoralis</name>
    <dbReference type="NCBI Taxonomy" id="152268"/>
    <lineage>
        <taxon>Bacteria</taxon>
        <taxon>Bacillati</taxon>
        <taxon>Bacillota</taxon>
        <taxon>Bacilli</taxon>
        <taxon>Bacillales</taxon>
        <taxon>Bacillaceae</taxon>
        <taxon>Metabacillus</taxon>
    </lineage>
</organism>
<reference evidence="2" key="1">
    <citation type="submission" date="2016-04" db="EMBL/GenBank/DDBJ databases">
        <authorList>
            <person name="Lyu Z."/>
            <person name="Lyu W."/>
        </authorList>
    </citation>
    <scope>NUCLEOTIDE SEQUENCE [LARGE SCALE GENOMIC DNA]</scope>
    <source>
        <strain evidence="2">C44</strain>
    </source>
</reference>
<evidence type="ECO:0000313" key="1">
    <source>
        <dbReference type="EMBL" id="OAS84220.1"/>
    </source>
</evidence>
<dbReference type="RefSeq" id="WP_066336195.1">
    <property type="nucleotide sequence ID" value="NZ_LWSG01000031.1"/>
</dbReference>
<proteinExistence type="predicted"/>
<protein>
    <submittedName>
        <fullName evidence="1">Uncharacterized protein</fullName>
    </submittedName>
</protein>
<dbReference type="Proteomes" id="UP000078534">
    <property type="component" value="Unassembled WGS sequence"/>
</dbReference>